<organism evidence="2 3">
    <name type="scientific">Odoribacter splanchnicus</name>
    <dbReference type="NCBI Taxonomy" id="28118"/>
    <lineage>
        <taxon>Bacteria</taxon>
        <taxon>Pseudomonadati</taxon>
        <taxon>Bacteroidota</taxon>
        <taxon>Bacteroidia</taxon>
        <taxon>Bacteroidales</taxon>
        <taxon>Odoribacteraceae</taxon>
        <taxon>Odoribacter</taxon>
    </lineage>
</organism>
<dbReference type="GO" id="GO:0005829">
    <property type="term" value="C:cytosol"/>
    <property type="evidence" value="ECO:0007669"/>
    <property type="project" value="TreeGrafter"/>
</dbReference>
<dbReference type="SFLD" id="SFLDS00003">
    <property type="entry name" value="Haloacid_Dehalogenase"/>
    <property type="match status" value="1"/>
</dbReference>
<evidence type="ECO:0000313" key="3">
    <source>
        <dbReference type="Proteomes" id="UP000284243"/>
    </source>
</evidence>
<dbReference type="Gene3D" id="1.10.150.240">
    <property type="entry name" value="Putative phosphatase, domain 2"/>
    <property type="match status" value="1"/>
</dbReference>
<sequence length="218" mass="24246">MEKNCKYILWDLDGTLTDPMIGITTCVQYALRHLGIEVKDLQELCPFIGPPLLDSFQEFYCLSEAQAQEAILKYRERFATVGWLENEVYPGIPELLDRLCQAGKTMMVATSKPEVFARKILDHFQLAAYFSFVGGATLDGVRSTKEEVINYVLKTNEVVSLSEVIMVGDRKFDILGAKHAGVSSVGCVYGYGSREELETAGADYVVDSIGELQNLLLP</sequence>
<dbReference type="SFLD" id="SFLDG01129">
    <property type="entry name" value="C1.5:_HAD__Beta-PGM__Phosphata"/>
    <property type="match status" value="1"/>
</dbReference>
<keyword evidence="2" id="KW-0378">Hydrolase</keyword>
<dbReference type="GO" id="GO:0004713">
    <property type="term" value="F:protein tyrosine kinase activity"/>
    <property type="evidence" value="ECO:0007669"/>
    <property type="project" value="TreeGrafter"/>
</dbReference>
<dbReference type="InterPro" id="IPR036412">
    <property type="entry name" value="HAD-like_sf"/>
</dbReference>
<dbReference type="Pfam" id="PF13419">
    <property type="entry name" value="HAD_2"/>
    <property type="match status" value="1"/>
</dbReference>
<dbReference type="InterPro" id="IPR050155">
    <property type="entry name" value="HAD-like_hydrolase_sf"/>
</dbReference>
<dbReference type="InterPro" id="IPR041492">
    <property type="entry name" value="HAD_2"/>
</dbReference>
<comment type="caution">
    <text evidence="2">The sequence shown here is derived from an EMBL/GenBank/DDBJ whole genome shotgun (WGS) entry which is preliminary data.</text>
</comment>
<dbReference type="EMBL" id="JAKNDN010000003">
    <property type="protein sequence ID" value="MCG4958662.1"/>
    <property type="molecule type" value="Genomic_DNA"/>
</dbReference>
<dbReference type="CDD" id="cd04302">
    <property type="entry name" value="HAD_5NT"/>
    <property type="match status" value="1"/>
</dbReference>
<dbReference type="SFLD" id="SFLDG01135">
    <property type="entry name" value="C1.5.6:_HAD__Beta-PGM__Phospha"/>
    <property type="match status" value="1"/>
</dbReference>
<dbReference type="RefSeq" id="WP_022161240.1">
    <property type="nucleotide sequence ID" value="NZ_JADNGC010000002.1"/>
</dbReference>
<dbReference type="InterPro" id="IPR023214">
    <property type="entry name" value="HAD_sf"/>
</dbReference>
<evidence type="ECO:0000313" key="2">
    <source>
        <dbReference type="EMBL" id="RGU58083.1"/>
    </source>
</evidence>
<accession>A0A412TWC0</accession>
<reference evidence="2 3" key="1">
    <citation type="submission" date="2018-08" db="EMBL/GenBank/DDBJ databases">
        <title>A genome reference for cultivated species of the human gut microbiota.</title>
        <authorList>
            <person name="Zou Y."/>
            <person name="Xue W."/>
            <person name="Luo G."/>
        </authorList>
    </citation>
    <scope>NUCLEOTIDE SEQUENCE [LARGE SCALE GENOMIC DNA]</scope>
    <source>
        <strain evidence="2 3">AF16-14</strain>
    </source>
</reference>
<evidence type="ECO:0000313" key="1">
    <source>
        <dbReference type="EMBL" id="MCG4958662.1"/>
    </source>
</evidence>
<dbReference type="Proteomes" id="UP000284243">
    <property type="component" value="Unassembled WGS sequence"/>
</dbReference>
<dbReference type="Proteomes" id="UP001199750">
    <property type="component" value="Unassembled WGS sequence"/>
</dbReference>
<reference evidence="1" key="2">
    <citation type="submission" date="2022-01" db="EMBL/GenBank/DDBJ databases">
        <title>Collection of gut derived symbiotic bacterial strains cultured from healthy donors.</title>
        <authorList>
            <person name="Lin H."/>
            <person name="Kohout C."/>
            <person name="Waligurski E."/>
            <person name="Pamer E.G."/>
        </authorList>
    </citation>
    <scope>NUCLEOTIDE SEQUENCE</scope>
    <source>
        <strain evidence="1">DFI.1.149</strain>
    </source>
</reference>
<dbReference type="SUPFAM" id="SSF56784">
    <property type="entry name" value="HAD-like"/>
    <property type="match status" value="1"/>
</dbReference>
<gene>
    <name evidence="2" type="ORF">DWW57_03225</name>
    <name evidence="1" type="ORF">L0P03_02175</name>
</gene>
<dbReference type="Gene3D" id="3.40.50.1000">
    <property type="entry name" value="HAD superfamily/HAD-like"/>
    <property type="match status" value="1"/>
</dbReference>
<dbReference type="EMBL" id="QRYC01000003">
    <property type="protein sequence ID" value="RGU58083.1"/>
    <property type="molecule type" value="Genomic_DNA"/>
</dbReference>
<dbReference type="PANTHER" id="PTHR43434:SF20">
    <property type="entry name" value="5'-NUCLEOTIDASE"/>
    <property type="match status" value="1"/>
</dbReference>
<dbReference type="AlphaFoldDB" id="A0A412TWC0"/>
<dbReference type="FunFam" id="3.40.50.1000:FF:000022">
    <property type="entry name" value="Phosphoglycolate phosphatase"/>
    <property type="match status" value="1"/>
</dbReference>
<dbReference type="GO" id="GO:0016787">
    <property type="term" value="F:hydrolase activity"/>
    <property type="evidence" value="ECO:0007669"/>
    <property type="project" value="UniProtKB-KW"/>
</dbReference>
<dbReference type="PANTHER" id="PTHR43434">
    <property type="entry name" value="PHOSPHOGLYCOLATE PHOSPHATASE"/>
    <property type="match status" value="1"/>
</dbReference>
<dbReference type="InterPro" id="IPR023198">
    <property type="entry name" value="PGP-like_dom2"/>
</dbReference>
<protein>
    <submittedName>
        <fullName evidence="2">HAD family hydrolase</fullName>
    </submittedName>
</protein>
<proteinExistence type="predicted"/>
<name>A0A412TWC0_9BACT</name>